<protein>
    <submittedName>
        <fullName evidence="2">Uncharacterized protein</fullName>
    </submittedName>
</protein>
<gene>
    <name evidence="2" type="ORF">E2562_031603</name>
</gene>
<proteinExistence type="predicted"/>
<evidence type="ECO:0000313" key="3">
    <source>
        <dbReference type="Proteomes" id="UP000479710"/>
    </source>
</evidence>
<feature type="region of interest" description="Disordered" evidence="1">
    <location>
        <begin position="1"/>
        <end position="44"/>
    </location>
</feature>
<dbReference type="AlphaFoldDB" id="A0A6G1CK49"/>
<dbReference type="Proteomes" id="UP000479710">
    <property type="component" value="Unassembled WGS sequence"/>
</dbReference>
<evidence type="ECO:0000256" key="1">
    <source>
        <dbReference type="SAM" id="MobiDB-lite"/>
    </source>
</evidence>
<sequence length="74" mass="7767">MCTAQVAGRIHSEKLQPAARRGGDRTRARGRCPPALQWSEGSRGWIRSGGPSVISASGGGYGKDRAVVWSGEAT</sequence>
<accession>A0A6G1CK49</accession>
<dbReference type="EMBL" id="SPHZ02000009">
    <property type="protein sequence ID" value="KAF0900427.1"/>
    <property type="molecule type" value="Genomic_DNA"/>
</dbReference>
<organism evidence="2 3">
    <name type="scientific">Oryza meyeriana var. granulata</name>
    <dbReference type="NCBI Taxonomy" id="110450"/>
    <lineage>
        <taxon>Eukaryota</taxon>
        <taxon>Viridiplantae</taxon>
        <taxon>Streptophyta</taxon>
        <taxon>Embryophyta</taxon>
        <taxon>Tracheophyta</taxon>
        <taxon>Spermatophyta</taxon>
        <taxon>Magnoliopsida</taxon>
        <taxon>Liliopsida</taxon>
        <taxon>Poales</taxon>
        <taxon>Poaceae</taxon>
        <taxon>BOP clade</taxon>
        <taxon>Oryzoideae</taxon>
        <taxon>Oryzeae</taxon>
        <taxon>Oryzinae</taxon>
        <taxon>Oryza</taxon>
        <taxon>Oryza meyeriana</taxon>
    </lineage>
</organism>
<keyword evidence="3" id="KW-1185">Reference proteome</keyword>
<name>A0A6G1CK49_9ORYZ</name>
<evidence type="ECO:0000313" key="2">
    <source>
        <dbReference type="EMBL" id="KAF0900427.1"/>
    </source>
</evidence>
<comment type="caution">
    <text evidence="2">The sequence shown here is derived from an EMBL/GenBank/DDBJ whole genome shotgun (WGS) entry which is preliminary data.</text>
</comment>
<reference evidence="2 3" key="1">
    <citation type="submission" date="2019-11" db="EMBL/GenBank/DDBJ databases">
        <title>Whole genome sequence of Oryza granulata.</title>
        <authorList>
            <person name="Li W."/>
        </authorList>
    </citation>
    <scope>NUCLEOTIDE SEQUENCE [LARGE SCALE GENOMIC DNA]</scope>
    <source>
        <strain evidence="3">cv. Menghai</strain>
        <tissue evidence="2">Leaf</tissue>
    </source>
</reference>